<reference evidence="3" key="4">
    <citation type="submission" date="2025-05" db="UniProtKB">
        <authorList>
            <consortium name="EnsemblFungi"/>
        </authorList>
    </citation>
    <scope>IDENTIFICATION</scope>
    <source>
        <strain evidence="3">isolate 1-1 / race 1 (BBBD)</strain>
    </source>
</reference>
<feature type="region of interest" description="Disordered" evidence="1">
    <location>
        <begin position="74"/>
        <end position="104"/>
    </location>
</feature>
<feature type="region of interest" description="Disordered" evidence="1">
    <location>
        <begin position="212"/>
        <end position="246"/>
    </location>
</feature>
<feature type="region of interest" description="Disordered" evidence="1">
    <location>
        <begin position="266"/>
        <end position="291"/>
    </location>
</feature>
<dbReference type="OrthoDB" id="2129662at2759"/>
<feature type="compositionally biased region" description="Basic residues" evidence="1">
    <location>
        <begin position="726"/>
        <end position="736"/>
    </location>
</feature>
<dbReference type="EnsemblFungi" id="PTTG_11940-t43_1">
    <property type="protein sequence ID" value="PTTG_11940-t43_1-p1"/>
    <property type="gene ID" value="PTTG_11940"/>
</dbReference>
<dbReference type="Proteomes" id="UP000005240">
    <property type="component" value="Unassembled WGS sequence"/>
</dbReference>
<gene>
    <name evidence="2" type="ORF">PTTG_11940</name>
</gene>
<feature type="region of interest" description="Disordered" evidence="1">
    <location>
        <begin position="726"/>
        <end position="745"/>
    </location>
</feature>
<keyword evidence="4" id="KW-1185">Reference proteome</keyword>
<sequence length="908" mass="100382">MVISPASTVGDLKLHHHRGASRSPPPTLSLYQSNLEAMRLSDCSLISPPSFLHKGATLSPPVLYDYPAQVSDFSEKYRRPGSPDGIPQAWTNPASPSSPFSTSHSTILVPSAGATGDSGSVALPSASNPSINFEYSTPASAFSFHSSDFFSSDISAIHQRHPASDHLASCPPVTPSLECHLLPSSSSHNSSNPWRNHNLSIHALSSAHMSSSNCSLTHSDPLPSGSSSRSWTPDQSENPNPPIGQAEHATTSRRFAHIGSPASFEQLPNPYFNHHGQPSPPHSRPQRPDGALRGLATSQRLAIHSSDTGSDERCYPLTPLSMNPPSLRLMSTSASFGIPPAWFEAEVFSPLDGAPHSDYEGNRNPHMFHPPRNVALSCDSRHPSQALESKCQSPINSPIDAGQSTIHARFMAGKRHIKSISGSSRRVSLEPIPKSNETPVNGCNKKKKREVREVEASCGTCGEQMARLTLRGSPEELYVTDGFDVIHTCKACQEGRPGGAHVTFRNDLISAPFSERALIKSEPCQEEDLRPESLPQAAVTTFRKRNRRTDDVTAPTTCDCCARQLGIGGIVPRNGRSAIQFVVEVVCVHCVNNFRRCTDCGGGGGSRLGVGKWRCKELFSDGRRTCILSHQRQGASTEVITKVWRVSQLSEKPELDTLVGQLRELAKHSLYAALATPEILESGLARVSTFEDIKTMYANGWKEIQQLIREDVEKSTGRRRYVGLRWTKPHPRKGPKRGALNTPDRVSPTVREEELVLEPGKELSGFVLSEWDMHRGTFFVSVAMPWQSGDALESTAGLAHKSLVEAKTDREQLIDEHVNRGMDRREANLRYPPIRHLWTILFFHRETRLVQFLEKRRKFMPLEDYLSQYPDAQRDMFPPQRDCYVPRDEQGWSIWVRRESGNPPKAPK</sequence>
<reference evidence="2" key="1">
    <citation type="submission" date="2009-11" db="EMBL/GenBank/DDBJ databases">
        <authorList>
            <consortium name="The Broad Institute Genome Sequencing Platform"/>
            <person name="Ward D."/>
            <person name="Feldgarden M."/>
            <person name="Earl A."/>
            <person name="Young S.K."/>
            <person name="Zeng Q."/>
            <person name="Koehrsen M."/>
            <person name="Alvarado L."/>
            <person name="Berlin A."/>
            <person name="Bochicchio J."/>
            <person name="Borenstein D."/>
            <person name="Chapman S.B."/>
            <person name="Chen Z."/>
            <person name="Engels R."/>
            <person name="Freedman E."/>
            <person name="Gellesch M."/>
            <person name="Goldberg J."/>
            <person name="Griggs A."/>
            <person name="Gujja S."/>
            <person name="Heilman E."/>
            <person name="Heiman D."/>
            <person name="Hepburn T."/>
            <person name="Howarth C."/>
            <person name="Jen D."/>
            <person name="Larson L."/>
            <person name="Lewis B."/>
            <person name="Mehta T."/>
            <person name="Park D."/>
            <person name="Pearson M."/>
            <person name="Roberts A."/>
            <person name="Saif S."/>
            <person name="Shea T."/>
            <person name="Shenoy N."/>
            <person name="Sisk P."/>
            <person name="Stolte C."/>
            <person name="Sykes S."/>
            <person name="Thomson T."/>
            <person name="Walk T."/>
            <person name="White J."/>
            <person name="Yandava C."/>
            <person name="Izard J."/>
            <person name="Baranova O.V."/>
            <person name="Blanton J.M."/>
            <person name="Tanner A.C."/>
            <person name="Dewhirst F.E."/>
            <person name="Haas B."/>
            <person name="Nusbaum C."/>
            <person name="Birren B."/>
        </authorList>
    </citation>
    <scope>NUCLEOTIDE SEQUENCE [LARGE SCALE GENOMIC DNA]</scope>
    <source>
        <strain evidence="2">1-1 BBBD Race 1</strain>
    </source>
</reference>
<reference evidence="3 4" key="3">
    <citation type="journal article" date="2017" name="G3 (Bethesda)">
        <title>Comparative analysis highlights variable genome content of wheat rusts and divergence of the mating loci.</title>
        <authorList>
            <person name="Cuomo C.A."/>
            <person name="Bakkeren G."/>
            <person name="Khalil H.B."/>
            <person name="Panwar V."/>
            <person name="Joly D."/>
            <person name="Linning R."/>
            <person name="Sakthikumar S."/>
            <person name="Song X."/>
            <person name="Adiconis X."/>
            <person name="Fan L."/>
            <person name="Goldberg J.M."/>
            <person name="Levin J.Z."/>
            <person name="Young S."/>
            <person name="Zeng Q."/>
            <person name="Anikster Y."/>
            <person name="Bruce M."/>
            <person name="Wang M."/>
            <person name="Yin C."/>
            <person name="McCallum B."/>
            <person name="Szabo L.J."/>
            <person name="Hulbert S."/>
            <person name="Chen X."/>
            <person name="Fellers J.P."/>
        </authorList>
    </citation>
    <scope>NUCLEOTIDE SEQUENCE</scope>
    <source>
        <strain evidence="3">isolate 1-1 / race 1 (BBBD)</strain>
        <strain evidence="4">Isolate 1-1 / race 1 (BBBD)</strain>
    </source>
</reference>
<evidence type="ECO:0000313" key="4">
    <source>
        <dbReference type="Proteomes" id="UP000005240"/>
    </source>
</evidence>
<reference evidence="2" key="2">
    <citation type="submission" date="2016-05" db="EMBL/GenBank/DDBJ databases">
        <title>Comparative analysis highlights variable genome content of wheat rusts and divergence of the mating loci.</title>
        <authorList>
            <person name="Cuomo C.A."/>
            <person name="Bakkeren G."/>
            <person name="Szabo L."/>
            <person name="Khalil H."/>
            <person name="Joly D."/>
            <person name="Goldberg J."/>
            <person name="Young S."/>
            <person name="Zeng Q."/>
            <person name="Fellers J."/>
        </authorList>
    </citation>
    <scope>NUCLEOTIDE SEQUENCE [LARGE SCALE GENOMIC DNA]</scope>
    <source>
        <strain evidence="2">1-1 BBBD Race 1</strain>
    </source>
</reference>
<dbReference type="VEuPathDB" id="FungiDB:PTTG_11940"/>
<dbReference type="EMBL" id="ADAS02000060">
    <property type="protein sequence ID" value="OAV92711.1"/>
    <property type="molecule type" value="Genomic_DNA"/>
</dbReference>
<evidence type="ECO:0000256" key="1">
    <source>
        <dbReference type="SAM" id="MobiDB-lite"/>
    </source>
</evidence>
<protein>
    <submittedName>
        <fullName evidence="2 3">Uncharacterized protein</fullName>
    </submittedName>
</protein>
<proteinExistence type="predicted"/>
<dbReference type="STRING" id="630390.A0A180GJ92"/>
<evidence type="ECO:0000313" key="3">
    <source>
        <dbReference type="EnsemblFungi" id="PTTG_11940-t43_1-p1"/>
    </source>
</evidence>
<feature type="region of interest" description="Disordered" evidence="1">
    <location>
        <begin position="1"/>
        <end position="27"/>
    </location>
</feature>
<organism evidence="2">
    <name type="scientific">Puccinia triticina (isolate 1-1 / race 1 (BBBD))</name>
    <name type="common">Brown leaf rust fungus</name>
    <dbReference type="NCBI Taxonomy" id="630390"/>
    <lineage>
        <taxon>Eukaryota</taxon>
        <taxon>Fungi</taxon>
        <taxon>Dikarya</taxon>
        <taxon>Basidiomycota</taxon>
        <taxon>Pucciniomycotina</taxon>
        <taxon>Pucciniomycetes</taxon>
        <taxon>Pucciniales</taxon>
        <taxon>Pucciniaceae</taxon>
        <taxon>Puccinia</taxon>
    </lineage>
</organism>
<name>A0A180GJ92_PUCT1</name>
<feature type="compositionally biased region" description="Low complexity" evidence="1">
    <location>
        <begin position="91"/>
        <end position="104"/>
    </location>
</feature>
<evidence type="ECO:0000313" key="2">
    <source>
        <dbReference type="EMBL" id="OAV92711.1"/>
    </source>
</evidence>
<feature type="compositionally biased region" description="Low complexity" evidence="1">
    <location>
        <begin position="219"/>
        <end position="233"/>
    </location>
</feature>
<accession>A0A180GJ92</accession>
<dbReference type="AlphaFoldDB" id="A0A180GJ92"/>